<dbReference type="EMBL" id="BMMK01000001">
    <property type="protein sequence ID" value="GGM33964.1"/>
    <property type="molecule type" value="Genomic_DNA"/>
</dbReference>
<dbReference type="AlphaFoldDB" id="A0A8J3C9H8"/>
<dbReference type="RefSeq" id="WP_189052854.1">
    <property type="nucleotide sequence ID" value="NZ_BMMK01000001.1"/>
</dbReference>
<reference evidence="1" key="1">
    <citation type="journal article" date="2014" name="Int. J. Syst. Evol. Microbiol.">
        <title>Complete genome sequence of Corynebacterium casei LMG S-19264T (=DSM 44701T), isolated from a smear-ripened cheese.</title>
        <authorList>
            <consortium name="US DOE Joint Genome Institute (JGI-PGF)"/>
            <person name="Walter F."/>
            <person name="Albersmeier A."/>
            <person name="Kalinowski J."/>
            <person name="Ruckert C."/>
        </authorList>
    </citation>
    <scope>NUCLEOTIDE SEQUENCE</scope>
    <source>
        <strain evidence="1">CGMCC 4.5737</strain>
    </source>
</reference>
<keyword evidence="2" id="KW-1185">Reference proteome</keyword>
<evidence type="ECO:0000313" key="2">
    <source>
        <dbReference type="Proteomes" id="UP000637578"/>
    </source>
</evidence>
<gene>
    <name evidence="1" type="ORF">GCM10012275_01710</name>
</gene>
<protein>
    <submittedName>
        <fullName evidence="1">Uncharacterized protein</fullName>
    </submittedName>
</protein>
<sequence>MRRVAQQDPDFDRELRVLWEQARTELHARTGGVMNHVSGSVGGNIVQAGKIEGGITFGPTSS</sequence>
<evidence type="ECO:0000313" key="1">
    <source>
        <dbReference type="EMBL" id="GGM33964.1"/>
    </source>
</evidence>
<name>A0A8J3C9H8_9PSEU</name>
<reference evidence="1" key="2">
    <citation type="submission" date="2020-09" db="EMBL/GenBank/DDBJ databases">
        <authorList>
            <person name="Sun Q."/>
            <person name="Zhou Y."/>
        </authorList>
    </citation>
    <scope>NUCLEOTIDE SEQUENCE</scope>
    <source>
        <strain evidence="1">CGMCC 4.5737</strain>
    </source>
</reference>
<accession>A0A8J3C9H8</accession>
<organism evidence="1 2">
    <name type="scientific">Longimycelium tulufanense</name>
    <dbReference type="NCBI Taxonomy" id="907463"/>
    <lineage>
        <taxon>Bacteria</taxon>
        <taxon>Bacillati</taxon>
        <taxon>Actinomycetota</taxon>
        <taxon>Actinomycetes</taxon>
        <taxon>Pseudonocardiales</taxon>
        <taxon>Pseudonocardiaceae</taxon>
        <taxon>Longimycelium</taxon>
    </lineage>
</organism>
<dbReference type="Proteomes" id="UP000637578">
    <property type="component" value="Unassembled WGS sequence"/>
</dbReference>
<proteinExistence type="predicted"/>
<comment type="caution">
    <text evidence="1">The sequence shown here is derived from an EMBL/GenBank/DDBJ whole genome shotgun (WGS) entry which is preliminary data.</text>
</comment>